<keyword evidence="5" id="KW-0067">ATP-binding</keyword>
<dbReference type="FunCoup" id="D7DTY3">
    <property type="interactions" value="67"/>
</dbReference>
<dbReference type="InterPro" id="IPR010994">
    <property type="entry name" value="RuvA_2-like"/>
</dbReference>
<dbReference type="SMART" id="SM00891">
    <property type="entry name" value="ERCC4"/>
    <property type="match status" value="1"/>
</dbReference>
<dbReference type="InterPro" id="IPR011545">
    <property type="entry name" value="DEAD/DEAH_box_helicase_dom"/>
</dbReference>
<dbReference type="GO" id="GO:0016787">
    <property type="term" value="F:hydrolase activity"/>
    <property type="evidence" value="ECO:0007669"/>
    <property type="project" value="UniProtKB-KW"/>
</dbReference>
<dbReference type="InterPro" id="IPR011335">
    <property type="entry name" value="Restrct_endonuc-II-like"/>
</dbReference>
<dbReference type="CDD" id="cd20075">
    <property type="entry name" value="XPF_nuclease_XPF_arch"/>
    <property type="match status" value="1"/>
</dbReference>
<dbReference type="PANTHER" id="PTHR14025">
    <property type="entry name" value="FANCONI ANEMIA GROUP M FANCM FAMILY MEMBER"/>
    <property type="match status" value="1"/>
</dbReference>
<keyword evidence="3" id="KW-0378">Hydrolase</keyword>
<dbReference type="InterPro" id="IPR003583">
    <property type="entry name" value="Hlx-hairpin-Hlx_DNA-bd_motif"/>
</dbReference>
<feature type="region of interest" description="Disordered" evidence="7">
    <location>
        <begin position="571"/>
        <end position="591"/>
    </location>
</feature>
<dbReference type="InterPro" id="IPR041663">
    <property type="entry name" value="DisA/LigA_HHH"/>
</dbReference>
<dbReference type="InterPro" id="IPR014001">
    <property type="entry name" value="Helicase_ATP-bd"/>
</dbReference>
<dbReference type="STRING" id="456320.Mvol_0936"/>
<dbReference type="GO" id="GO:0005524">
    <property type="term" value="F:ATP binding"/>
    <property type="evidence" value="ECO:0007669"/>
    <property type="project" value="UniProtKB-KW"/>
</dbReference>
<dbReference type="HOGENOM" id="CLU_002513_3_1_2"/>
<dbReference type="GO" id="GO:0140097">
    <property type="term" value="F:catalytic activity, acting on DNA"/>
    <property type="evidence" value="ECO:0007669"/>
    <property type="project" value="UniProtKB-ARBA"/>
</dbReference>
<dbReference type="Pfam" id="PF12826">
    <property type="entry name" value="HHH_2"/>
    <property type="match status" value="1"/>
</dbReference>
<dbReference type="eggNOG" id="arCOG00872">
    <property type="taxonomic scope" value="Archaea"/>
</dbReference>
<evidence type="ECO:0000313" key="10">
    <source>
        <dbReference type="EMBL" id="ADI36593.1"/>
    </source>
</evidence>
<dbReference type="Gene3D" id="3.40.50.300">
    <property type="entry name" value="P-loop containing nucleotide triphosphate hydrolases"/>
    <property type="match status" value="2"/>
</dbReference>
<dbReference type="Pfam" id="PF00270">
    <property type="entry name" value="DEAD"/>
    <property type="match status" value="1"/>
</dbReference>
<dbReference type="SMART" id="SM00278">
    <property type="entry name" value="HhH1"/>
    <property type="match status" value="2"/>
</dbReference>
<feature type="domain" description="Helicase C-terminal" evidence="9">
    <location>
        <begin position="347"/>
        <end position="517"/>
    </location>
</feature>
<dbReference type="SMART" id="SM00487">
    <property type="entry name" value="DEXDc"/>
    <property type="match status" value="1"/>
</dbReference>
<dbReference type="Pfam" id="PF02732">
    <property type="entry name" value="ERCC4"/>
    <property type="match status" value="1"/>
</dbReference>
<reference evidence="10 11" key="1">
    <citation type="submission" date="2010-05" db="EMBL/GenBank/DDBJ databases">
        <title>Complete sequence of Methanococcus voltae A3.</title>
        <authorList>
            <consortium name="US DOE Joint Genome Institute"/>
            <person name="Lucas S."/>
            <person name="Copeland A."/>
            <person name="Lapidus A."/>
            <person name="Cheng J.-F."/>
            <person name="Bruce D."/>
            <person name="Goodwin L."/>
            <person name="Pitluck S."/>
            <person name="Lowry S."/>
            <person name="Clum A."/>
            <person name="Land M."/>
            <person name="Hauser L."/>
            <person name="Kyrpides N."/>
            <person name="Mikhailova N."/>
            <person name="Whitman W.B."/>
            <person name="Woyke T."/>
        </authorList>
    </citation>
    <scope>NUCLEOTIDE SEQUENCE [LARGE SCALE GENOMIC DNA]</scope>
    <source>
        <strain evidence="11">ATCC BAA-1334 / A3</strain>
    </source>
</reference>
<evidence type="ECO:0000256" key="5">
    <source>
        <dbReference type="ARBA" id="ARBA00022840"/>
    </source>
</evidence>
<evidence type="ECO:0000256" key="6">
    <source>
        <dbReference type="ARBA" id="ARBA00023204"/>
    </source>
</evidence>
<evidence type="ECO:0000256" key="3">
    <source>
        <dbReference type="ARBA" id="ARBA00022801"/>
    </source>
</evidence>
<dbReference type="Pfam" id="PF21210">
    <property type="entry name" value="RNA_helicase_helical"/>
    <property type="match status" value="1"/>
</dbReference>
<dbReference type="CDD" id="cd12089">
    <property type="entry name" value="Hef_ID"/>
    <property type="match status" value="1"/>
</dbReference>
<dbReference type="GO" id="GO:0004386">
    <property type="term" value="F:helicase activity"/>
    <property type="evidence" value="ECO:0007669"/>
    <property type="project" value="UniProtKB-KW"/>
</dbReference>
<keyword evidence="4" id="KW-0347">Helicase</keyword>
<evidence type="ECO:0000259" key="9">
    <source>
        <dbReference type="PROSITE" id="PS51194"/>
    </source>
</evidence>
<dbReference type="Gene3D" id="1.10.150.20">
    <property type="entry name" value="5' to 3' exonuclease, C-terminal subdomain"/>
    <property type="match status" value="1"/>
</dbReference>
<gene>
    <name evidence="10" type="ordered locus">Mvol_0936</name>
</gene>
<dbReference type="KEGG" id="mvo:Mvol_0936"/>
<evidence type="ECO:0000256" key="7">
    <source>
        <dbReference type="SAM" id="MobiDB-lite"/>
    </source>
</evidence>
<evidence type="ECO:0000256" key="2">
    <source>
        <dbReference type="ARBA" id="ARBA00022763"/>
    </source>
</evidence>
<dbReference type="PROSITE" id="PS51194">
    <property type="entry name" value="HELICASE_CTER"/>
    <property type="match status" value="1"/>
</dbReference>
<dbReference type="InterPro" id="IPR027417">
    <property type="entry name" value="P-loop_NTPase"/>
</dbReference>
<accession>D7DTY3</accession>
<dbReference type="AlphaFoldDB" id="D7DTY3"/>
<dbReference type="Gene3D" id="1.20.1320.20">
    <property type="entry name" value="hef helicase domain"/>
    <property type="match status" value="1"/>
</dbReference>
<dbReference type="InterPro" id="IPR041755">
    <property type="entry name" value="Hef_ID"/>
</dbReference>
<keyword evidence="1" id="KW-0547">Nucleotide-binding</keyword>
<dbReference type="SMART" id="SM00490">
    <property type="entry name" value="HELICc"/>
    <property type="match status" value="1"/>
</dbReference>
<dbReference type="InterPro" id="IPR006166">
    <property type="entry name" value="ERCC4_domain"/>
</dbReference>
<evidence type="ECO:0000256" key="1">
    <source>
        <dbReference type="ARBA" id="ARBA00022741"/>
    </source>
</evidence>
<dbReference type="NCBIfam" id="NF010337">
    <property type="entry name" value="PRK13766.1"/>
    <property type="match status" value="1"/>
</dbReference>
<dbReference type="PROSITE" id="PS51192">
    <property type="entry name" value="HELICASE_ATP_BIND_1"/>
    <property type="match status" value="1"/>
</dbReference>
<dbReference type="SUPFAM" id="SSF52980">
    <property type="entry name" value="Restriction endonuclease-like"/>
    <property type="match status" value="1"/>
</dbReference>
<evidence type="ECO:0000313" key="11">
    <source>
        <dbReference type="Proteomes" id="UP000007722"/>
    </source>
</evidence>
<dbReference type="Pfam" id="PF00271">
    <property type="entry name" value="Helicase_C"/>
    <property type="match status" value="1"/>
</dbReference>
<organism evidence="10 11">
    <name type="scientific">Methanococcus voltae (strain ATCC BAA-1334 / A3)</name>
    <dbReference type="NCBI Taxonomy" id="456320"/>
    <lineage>
        <taxon>Archaea</taxon>
        <taxon>Methanobacteriati</taxon>
        <taxon>Methanobacteriota</taxon>
        <taxon>Methanomada group</taxon>
        <taxon>Methanococci</taxon>
        <taxon>Methanococcales</taxon>
        <taxon>Methanococcaceae</taxon>
        <taxon>Methanococcus</taxon>
    </lineage>
</organism>
<dbReference type="InParanoid" id="D7DTY3"/>
<dbReference type="GO" id="GO:0004518">
    <property type="term" value="F:nuclease activity"/>
    <property type="evidence" value="ECO:0007669"/>
    <property type="project" value="InterPro"/>
</dbReference>
<dbReference type="EMBL" id="CP002057">
    <property type="protein sequence ID" value="ADI36593.1"/>
    <property type="molecule type" value="Genomic_DNA"/>
</dbReference>
<dbReference type="GO" id="GO:0006281">
    <property type="term" value="P:DNA repair"/>
    <property type="evidence" value="ECO:0007669"/>
    <property type="project" value="UniProtKB-KW"/>
</dbReference>
<dbReference type="SUPFAM" id="SSF47781">
    <property type="entry name" value="RuvA domain 2-like"/>
    <property type="match status" value="1"/>
</dbReference>
<dbReference type="PANTHER" id="PTHR14025:SF20">
    <property type="entry name" value="FANCONI ANEMIA GROUP M PROTEIN"/>
    <property type="match status" value="1"/>
</dbReference>
<dbReference type="Proteomes" id="UP000007722">
    <property type="component" value="Chromosome"/>
</dbReference>
<dbReference type="GO" id="GO:0003677">
    <property type="term" value="F:DNA binding"/>
    <property type="evidence" value="ECO:0007669"/>
    <property type="project" value="InterPro"/>
</dbReference>
<sequence length="822" mass="94068">MKNLKDSKEELPNFINNHPFIKKNKIQARIYQQMIVANALKTNTLCVLGTGLGKTAIATLTIAGILHKKGGKALIIAPSRPLVEQHFESLKKFLNVPEDEILILNGKVQPLKRQELWENGRIFISTPQVVENDIIATRLNPNDFSILVADEAHHSTGNHSYTFVGNVFREKTHVLGLTASPGSNIERILEVCENLGIEHVEIRTEDDLDVKQYIAKAKLKPKRVDLPDEYTEALKLLKKSLNERLKVLKENNVIYTINVNKTDLLILNKKIMMMDDKNKFQLLKINSEAIKIDYLIETLETQGKDAFLNYYDKLASQNTKSAKEIYRDKDIKKIVNSINETDIEHPKLDTLLDVVSEAVAQKEKVIVFAQYRDTVSKIVESLKEQDIEALMFVGQSNKDGKGMSQKEQSKAIAKFKSDIDVLVSTSVSEEGMDISAVNYVVFYEPVPSEIRFIQRRGRVMRGEGGEVIILIAKGTRDEGYYRAAIAKEKSMKNILKDMQKTLNEKLCEIKKLKNDQLSEIGQCKIDSLDNFEKIKEYKENENIEKTVIIDEKEESKPKYLDLMNVVESKNKKNEKNKIKNNNENKNNKDKYDVEEEKNIIKLDKLSNNNPKMATIIVDTRERGVGRYFLDKANVEFKTLEIGDYILSDRVAIERKTADDFESSIIDKRLFKQLGDLKKYEKPLLIIEGDEFYRLNKNAITGMILSIMVDYGIPIVFTKNVQETVDILVRIAEREQLKEKRPIAIRYGKRPMSTKERQKFLVEGLPDVGPVMAENLLMKFDTVEDVFTASERELMTVEGVGEITAKSIRKVITNKFNKPEYSK</sequence>
<keyword evidence="11" id="KW-1185">Reference proteome</keyword>
<evidence type="ECO:0000256" key="4">
    <source>
        <dbReference type="ARBA" id="ARBA00022806"/>
    </source>
</evidence>
<name>D7DTY3_METV3</name>
<feature type="domain" description="Helicase ATP-binding" evidence="8">
    <location>
        <begin position="35"/>
        <end position="199"/>
    </location>
</feature>
<evidence type="ECO:0000259" key="8">
    <source>
        <dbReference type="PROSITE" id="PS51192"/>
    </source>
</evidence>
<dbReference type="Gene3D" id="3.40.50.10130">
    <property type="match status" value="1"/>
</dbReference>
<dbReference type="InterPro" id="IPR001650">
    <property type="entry name" value="Helicase_C-like"/>
</dbReference>
<keyword evidence="6" id="KW-0234">DNA repair</keyword>
<dbReference type="SUPFAM" id="SSF52540">
    <property type="entry name" value="P-loop containing nucleoside triphosphate hydrolases"/>
    <property type="match status" value="1"/>
</dbReference>
<proteinExistence type="predicted"/>
<keyword evidence="2" id="KW-0227">DNA damage</keyword>
<protein>
    <submittedName>
        <fullName evidence="10">ERCC4 domain protein</fullName>
    </submittedName>
</protein>